<dbReference type="AlphaFoldDB" id="A0A6A4HU57"/>
<keyword evidence="1" id="KW-0812">Transmembrane</keyword>
<organism evidence="2 3">
    <name type="scientific">Gymnopus androsaceus JB14</name>
    <dbReference type="NCBI Taxonomy" id="1447944"/>
    <lineage>
        <taxon>Eukaryota</taxon>
        <taxon>Fungi</taxon>
        <taxon>Dikarya</taxon>
        <taxon>Basidiomycota</taxon>
        <taxon>Agaricomycotina</taxon>
        <taxon>Agaricomycetes</taxon>
        <taxon>Agaricomycetidae</taxon>
        <taxon>Agaricales</taxon>
        <taxon>Marasmiineae</taxon>
        <taxon>Omphalotaceae</taxon>
        <taxon>Gymnopus</taxon>
    </lineage>
</organism>
<keyword evidence="1" id="KW-0472">Membrane</keyword>
<dbReference type="EMBL" id="ML769432">
    <property type="protein sequence ID" value="KAE9402752.1"/>
    <property type="molecule type" value="Genomic_DNA"/>
</dbReference>
<evidence type="ECO:0000256" key="1">
    <source>
        <dbReference type="SAM" id="Phobius"/>
    </source>
</evidence>
<evidence type="ECO:0000313" key="2">
    <source>
        <dbReference type="EMBL" id="KAE9402752.1"/>
    </source>
</evidence>
<evidence type="ECO:0000313" key="3">
    <source>
        <dbReference type="Proteomes" id="UP000799118"/>
    </source>
</evidence>
<proteinExistence type="predicted"/>
<gene>
    <name evidence="2" type="ORF">BT96DRAFT_918052</name>
</gene>
<keyword evidence="1" id="KW-1133">Transmembrane helix</keyword>
<feature type="transmembrane region" description="Helical" evidence="1">
    <location>
        <begin position="168"/>
        <end position="190"/>
    </location>
</feature>
<name>A0A6A4HU57_9AGAR</name>
<feature type="transmembrane region" description="Helical" evidence="1">
    <location>
        <begin position="21"/>
        <end position="41"/>
    </location>
</feature>
<accession>A0A6A4HU57</accession>
<sequence>MIPPSWTWTKFISIIHRTVTVYTIIATQIVVAFIPLISQIYPSLVSQYIEKLLENHIHAVSYYAAVGVLSWTLMVAICCIVLLLVWICLRLMMLFKPEFRSQVEEHQARETLPQRSILLRLAQSRSVWLGLLLDLGVVAIDSTLNWQMGTSPEPNTFAARAVFARLRYTYRQAAFIAVMFFDMILIVTCIKSLIGKLCWALSGNPELAPLIADTVESQSESSPTARPANEFLVEFAAGGLYWVLRDVKFDSDKQSEEIVALDMVVEKPLEVKSL</sequence>
<dbReference type="Proteomes" id="UP000799118">
    <property type="component" value="Unassembled WGS sequence"/>
</dbReference>
<protein>
    <submittedName>
        <fullName evidence="2">Uncharacterized protein</fullName>
    </submittedName>
</protein>
<reference evidence="2" key="1">
    <citation type="journal article" date="2019" name="Environ. Microbiol.">
        <title>Fungal ecological strategies reflected in gene transcription - a case study of two litter decomposers.</title>
        <authorList>
            <person name="Barbi F."/>
            <person name="Kohler A."/>
            <person name="Barry K."/>
            <person name="Baskaran P."/>
            <person name="Daum C."/>
            <person name="Fauchery L."/>
            <person name="Ihrmark K."/>
            <person name="Kuo A."/>
            <person name="LaButti K."/>
            <person name="Lipzen A."/>
            <person name="Morin E."/>
            <person name="Grigoriev I.V."/>
            <person name="Henrissat B."/>
            <person name="Lindahl B."/>
            <person name="Martin F."/>
        </authorList>
    </citation>
    <scope>NUCLEOTIDE SEQUENCE</scope>
    <source>
        <strain evidence="2">JB14</strain>
    </source>
</reference>
<keyword evidence="3" id="KW-1185">Reference proteome</keyword>
<feature type="transmembrane region" description="Helical" evidence="1">
    <location>
        <begin position="61"/>
        <end position="89"/>
    </location>
</feature>